<evidence type="ECO:0000259" key="6">
    <source>
        <dbReference type="PROSITE" id="PS51823"/>
    </source>
</evidence>
<dbReference type="Pfam" id="PF12807">
    <property type="entry name" value="eIF3_p135"/>
    <property type="match status" value="1"/>
</dbReference>
<evidence type="ECO:0000256" key="1">
    <source>
        <dbReference type="ARBA" id="ARBA00022490"/>
    </source>
</evidence>
<dbReference type="InterPro" id="IPR025697">
    <property type="entry name" value="CLU_dom"/>
</dbReference>
<gene>
    <name evidence="7" type="ORF">D9C73_015183</name>
</gene>
<evidence type="ECO:0000256" key="5">
    <source>
        <dbReference type="SAM" id="Phobius"/>
    </source>
</evidence>
<dbReference type="GO" id="GO:0005737">
    <property type="term" value="C:cytoplasm"/>
    <property type="evidence" value="ECO:0007669"/>
    <property type="project" value="TreeGrafter"/>
</dbReference>
<keyword evidence="5" id="KW-0812">Transmembrane</keyword>
<feature type="domain" description="Clu" evidence="6">
    <location>
        <begin position="376"/>
        <end position="646"/>
    </location>
</feature>
<feature type="compositionally biased region" description="Basic and acidic residues" evidence="4">
    <location>
        <begin position="29"/>
        <end position="39"/>
    </location>
</feature>
<feature type="region of interest" description="Disordered" evidence="4">
    <location>
        <begin position="1332"/>
        <end position="1355"/>
    </location>
</feature>
<keyword evidence="5" id="KW-1133">Transmembrane helix</keyword>
<dbReference type="InterPro" id="IPR011990">
    <property type="entry name" value="TPR-like_helical_dom_sf"/>
</dbReference>
<sequence length="1355" mass="151360">MVSKTDDIPASVPNCNPVDLADEAGDGAQDSRETSKTSLKESCGCGHSADTAMVNGDGAHRHTEEAESKQDGNSETDGGEESNEQEVIVIQDTGFTVKIQAPGTEPFDLQTEHVVTPQCDHENIRSRTHLLSSPSRYISWTGNVLDNFAELKSIEGLQEGSLLKVVEEPYTVREARIHVRHIRDLLKSLDPSDAYNGVDCNSLSFLSIFTDGDLGGTTLCETLRADAQLASCILMCVTVAFTVLVFVFNVTSDSGKRKKKGNELEQIDCTPPEHILPGSKERPLVPLQPQNKDWKPMQCLKVLTMSGWNPPPGNRKMHGDLMYLYIVTVEERHVSLTASTRGFYLNQSTTYTFNPKPANPSFLSHSLVELLSQISPAFKKNFTALQKKRPEIGTRSCRPPESCPGRTCPERLLRERAIFKVLPSGLCVPLCESNYSDFGSDNNKYFFFLYNLQVHSDFAAAATRGAMAVIDGNVMAINPGEETRMQMFIWNNIFFSLGFDVRDHYRELGGDAAAHAAPTNDLNGVRAYGAVDVEGLYTLGTVVVDYRGYRVTAQSIIPGILEREQEQSVIYGSIDFGKTVVSHNKYLELLEKTSRPLKVQRHNVLNEKNEAVELCSSVECKGIIGNDGRHYILDLLRTFPPDLNFLPVDGEELPPESQRHGFPRQHRHRLACLRQELIEAFVEHRWQRYSSCNRKQTKTLRLTCRPSRKPPKQHQKATPTQRRHRPLHQIPQSATELATDSTSPTDNGTPAASPAATDGEENSSKPATNGPLDLASTQNGECKSPLEGKELEESIPGLAQAKELAETLVAEDGSCIDPKSREVVLNACKAVGSISNTSFDIRFNPDIFSPGVRFPDDSADDVQKQKQLLKDAASFLVSCQIPSLVKDCLDHSALPMDGATLTEALRQRGINVRYLGSVLEFVDKTPAKAQLEHFYPFPKLLLELLPRCRRSPPSRRAGVASQKPQTSQQGPRRRRQHGVGQPDAHRVVEEHRLRGPELLSLHHTVILIKEYNFDSRHKPAFTEEDILNIFPVVKHVNPKASDAFHFFQSGQAKVQQGFLKEGCELINEALNLFNNVYGAMHVEICACLRLLARLNYIMGDHAEALSNQQKAVLMSERVLGIEHPNTIQEYMHLALYCFANGQLSTALKLLYRARYLMLMVSGEDHPEMALLDSNIGLVLHGVMEYDLSLRFLENALTINTKYHGQRSLKVALSHHLVARVYESKAEFRSALQHEKEGYTIYKNQMGESHEKTKESSEYLKYLTQQAVALQRTMNEIYKNGSNASIMPLKFTAPSMASILEQLNIINGIIFIPLSQKDLENLKAEVQRRQQLQELGKIEEPTEDSPLELEDKIPID</sequence>
<evidence type="ECO:0000256" key="2">
    <source>
        <dbReference type="ARBA" id="ARBA00022737"/>
    </source>
</evidence>
<dbReference type="InterPro" id="IPR027523">
    <property type="entry name" value="CLU_prot"/>
</dbReference>
<dbReference type="Gene3D" id="1.25.40.10">
    <property type="entry name" value="Tetratricopeptide repeat domain"/>
    <property type="match status" value="1"/>
</dbReference>
<reference evidence="7 8" key="1">
    <citation type="submission" date="2019-01" db="EMBL/GenBank/DDBJ databases">
        <title>Genome Assembly of Collichthys lucidus.</title>
        <authorList>
            <person name="Cai M."/>
            <person name="Xiao S."/>
        </authorList>
    </citation>
    <scope>NUCLEOTIDE SEQUENCE [LARGE SCALE GENOMIC DNA]</scope>
    <source>
        <strain evidence="7">JT15FE1705JMU</strain>
        <tissue evidence="7">Muscle</tissue>
    </source>
</reference>
<dbReference type="InterPro" id="IPR023231">
    <property type="entry name" value="GSKIP_dom_sf"/>
</dbReference>
<dbReference type="SUPFAM" id="SSF103107">
    <property type="entry name" value="Hypothetical protein c14orf129, hspc210"/>
    <property type="match status" value="1"/>
</dbReference>
<feature type="region of interest" description="Disordered" evidence="4">
    <location>
        <begin position="952"/>
        <end position="987"/>
    </location>
</feature>
<feature type="compositionally biased region" description="Polar residues" evidence="4">
    <location>
        <begin position="730"/>
        <end position="750"/>
    </location>
</feature>
<keyword evidence="3" id="KW-0802">TPR repeat</keyword>
<feature type="compositionally biased region" description="Basic residues" evidence="4">
    <location>
        <begin position="706"/>
        <end position="727"/>
    </location>
</feature>
<keyword evidence="2" id="KW-0677">Repeat</keyword>
<feature type="region of interest" description="Disordered" evidence="4">
    <location>
        <begin position="1"/>
        <end position="83"/>
    </location>
</feature>
<dbReference type="Gene3D" id="3.30.2280.10">
    <property type="entry name" value="Hypothetical protein (hspc210)"/>
    <property type="match status" value="1"/>
</dbReference>
<dbReference type="Pfam" id="PF13236">
    <property type="entry name" value="CLU"/>
    <property type="match status" value="1"/>
</dbReference>
<dbReference type="GO" id="GO:0048312">
    <property type="term" value="P:intracellular distribution of mitochondria"/>
    <property type="evidence" value="ECO:0007669"/>
    <property type="project" value="TreeGrafter"/>
</dbReference>
<dbReference type="PROSITE" id="PS51823">
    <property type="entry name" value="CLU"/>
    <property type="match status" value="1"/>
</dbReference>
<feature type="region of interest" description="Disordered" evidence="4">
    <location>
        <begin position="700"/>
        <end position="784"/>
    </location>
</feature>
<name>A0A4U5V0M4_COLLU</name>
<evidence type="ECO:0000313" key="8">
    <source>
        <dbReference type="Proteomes" id="UP000298787"/>
    </source>
</evidence>
<protein>
    <submittedName>
        <fullName evidence="7">Clustered mitochondria protein-like protein</fullName>
    </submittedName>
</protein>
<dbReference type="FunFam" id="1.25.40.10:FF:000088">
    <property type="entry name" value="Clustered mitochondria (CluA/CLU1) homolog"/>
    <property type="match status" value="1"/>
</dbReference>
<evidence type="ECO:0000313" key="7">
    <source>
        <dbReference type="EMBL" id="TKS81079.1"/>
    </source>
</evidence>
<dbReference type="SUPFAM" id="SSF48452">
    <property type="entry name" value="TPR-like"/>
    <property type="match status" value="2"/>
</dbReference>
<dbReference type="PANTHER" id="PTHR12601">
    <property type="entry name" value="EUKARYOTIC TRANSLATION INITIATION FACTOR 3 SUBUNIT EIF-3"/>
    <property type="match status" value="1"/>
</dbReference>
<feature type="compositionally biased region" description="Basic and acidic residues" evidence="4">
    <location>
        <begin position="58"/>
        <end position="72"/>
    </location>
</feature>
<dbReference type="Proteomes" id="UP000298787">
    <property type="component" value="Chromosome 13"/>
</dbReference>
<dbReference type="Pfam" id="PF13424">
    <property type="entry name" value="TPR_12"/>
    <property type="match status" value="2"/>
</dbReference>
<keyword evidence="1" id="KW-0963">Cytoplasm</keyword>
<dbReference type="PANTHER" id="PTHR12601:SF10">
    <property type="entry name" value="CLUSTERED MITOCHONDRIA PROTEIN HOMOLOG"/>
    <property type="match status" value="1"/>
</dbReference>
<feature type="transmembrane region" description="Helical" evidence="5">
    <location>
        <begin position="227"/>
        <end position="250"/>
    </location>
</feature>
<dbReference type="InterPro" id="IPR028275">
    <property type="entry name" value="CLU_N"/>
</dbReference>
<accession>A0A4U5V0M4</accession>
<feature type="region of interest" description="Disordered" evidence="4">
    <location>
        <begin position="254"/>
        <end position="284"/>
    </location>
</feature>
<dbReference type="STRING" id="240159.A0A4U5V0M4"/>
<organism evidence="7 8">
    <name type="scientific">Collichthys lucidus</name>
    <name type="common">Big head croaker</name>
    <name type="synonym">Sciaena lucida</name>
    <dbReference type="NCBI Taxonomy" id="240159"/>
    <lineage>
        <taxon>Eukaryota</taxon>
        <taxon>Metazoa</taxon>
        <taxon>Chordata</taxon>
        <taxon>Craniata</taxon>
        <taxon>Vertebrata</taxon>
        <taxon>Euteleostomi</taxon>
        <taxon>Actinopterygii</taxon>
        <taxon>Neopterygii</taxon>
        <taxon>Teleostei</taxon>
        <taxon>Neoteleostei</taxon>
        <taxon>Acanthomorphata</taxon>
        <taxon>Eupercaria</taxon>
        <taxon>Sciaenidae</taxon>
        <taxon>Collichthys</taxon>
    </lineage>
</organism>
<dbReference type="InterPro" id="IPR033646">
    <property type="entry name" value="CLU-central"/>
</dbReference>
<dbReference type="GO" id="GO:0003729">
    <property type="term" value="F:mRNA binding"/>
    <property type="evidence" value="ECO:0007669"/>
    <property type="project" value="TreeGrafter"/>
</dbReference>
<keyword evidence="5" id="KW-0472">Membrane</keyword>
<evidence type="ECO:0000256" key="4">
    <source>
        <dbReference type="SAM" id="MobiDB-lite"/>
    </source>
</evidence>
<dbReference type="FunFam" id="3.30.2280.10:FF:000001">
    <property type="entry name" value="Clustered mitochondria (CluA/CLU1) homolog"/>
    <property type="match status" value="1"/>
</dbReference>
<proteinExistence type="predicted"/>
<keyword evidence="8" id="KW-1185">Reference proteome</keyword>
<dbReference type="Pfam" id="PF15044">
    <property type="entry name" value="CLU_N"/>
    <property type="match status" value="1"/>
</dbReference>
<dbReference type="EMBL" id="CM014090">
    <property type="protein sequence ID" value="TKS81079.1"/>
    <property type="molecule type" value="Genomic_DNA"/>
</dbReference>
<evidence type="ECO:0000256" key="3">
    <source>
        <dbReference type="ARBA" id="ARBA00022803"/>
    </source>
</evidence>